<evidence type="ECO:0000313" key="1">
    <source>
        <dbReference type="EMBL" id="PWV19734.1"/>
    </source>
</evidence>
<dbReference type="Proteomes" id="UP000246078">
    <property type="component" value="Unassembled WGS sequence"/>
</dbReference>
<dbReference type="VEuPathDB" id="TriTrypDB:C4B63_19g100"/>
<proteinExistence type="predicted"/>
<dbReference type="VEuPathDB" id="TriTrypDB:ECC02_003560"/>
<dbReference type="VEuPathDB" id="TriTrypDB:C3747_9g153"/>
<dbReference type="VEuPathDB" id="TriTrypDB:TcCLB.507093.240"/>
<dbReference type="EMBL" id="PRFC01000009">
    <property type="protein sequence ID" value="PWV19734.1"/>
    <property type="molecule type" value="Genomic_DNA"/>
</dbReference>
<dbReference type="AlphaFoldDB" id="A0A2V2XLP3"/>
<evidence type="ECO:0000313" key="2">
    <source>
        <dbReference type="Proteomes" id="UP000246078"/>
    </source>
</evidence>
<name>A0A2V2XLP3_TRYCR</name>
<dbReference type="VEuPathDB" id="TriTrypDB:TCDM_02010"/>
<dbReference type="VEuPathDB" id="TriTrypDB:TcYC6_0075210"/>
<dbReference type="VEuPathDB" id="TriTrypDB:TcCL_ESM02449"/>
<dbReference type="VEuPathDB" id="TriTrypDB:TCSYLVIO_007427"/>
<dbReference type="VEuPathDB" id="TriTrypDB:TcG_02744"/>
<reference evidence="1 2" key="1">
    <citation type="journal article" date="2018" name="Microb. Genom.">
        <title>Expanding an expanded genome: long-read sequencing of Trypanosoma cruzi.</title>
        <authorList>
            <person name="Berna L."/>
            <person name="Rodriguez M."/>
            <person name="Chiribao M.L."/>
            <person name="Parodi-Talice A."/>
            <person name="Pita S."/>
            <person name="Rijo G."/>
            <person name="Alvarez-Valin F."/>
            <person name="Robello C."/>
        </authorList>
    </citation>
    <scope>NUCLEOTIDE SEQUENCE [LARGE SCALE GENOMIC DNA]</scope>
    <source>
        <strain evidence="1 2">TCC</strain>
    </source>
</reference>
<dbReference type="VEuPathDB" id="TriTrypDB:BCY84_03216"/>
<accession>A0A2V2XLP3</accession>
<comment type="caution">
    <text evidence="1">The sequence shown here is derived from an EMBL/GenBank/DDBJ whole genome shotgun (WGS) entry which is preliminary data.</text>
</comment>
<dbReference type="VEuPathDB" id="TriTrypDB:TcBrA4_0056110"/>
<protein>
    <submittedName>
        <fullName evidence="1">Uncharacterized protein</fullName>
    </submittedName>
</protein>
<sequence>MRCIDTWLVRRCVKCVWHLCARGAEACDLSNGKREDVGDEEKGGENVLAMVRGRSNTPCKRPESGRGAGTRIALDKALFSVVSAAGCDAIHPPDDAAALLCRLVPSTPQKEGGNGAAKNFALDVEVLILDAVEIVLAAYNEFTASSAKEGEETFKSLLMRASLTNLRSLATLLSHRPPFSPPVLAALFQLTILVVKHAPLQALDEEGCRMLLCLLELLGCLPRGVETAGTPSIQRVARITARNVMRRVGPRLCPSAFSASVEASEKVAKSAVLREQLERDIIPWVERHLLPLHAVTGAAAQADLKEDRRLALSLLEFMLLSDGDACGPMSSQRISIYYLADTVASLLEEEDEGGIDGPDREMALAFLHRVGRTLSNPAAASLVSTSREDGAHEGCVQSPPLRVRDVREFLRAKDAAYVAEFTQLHERIEEEQENQAILQWQLGELTKEHERVQREIQEGILHSFNADEGNTSVCTLMKGDSTHNTTSAAASLSLGERARNILSFLRPVEDTTIALNEQKRRRSLF</sequence>
<gene>
    <name evidence="1" type="ORF">C3747_9g153</name>
</gene>
<organism evidence="1 2">
    <name type="scientific">Trypanosoma cruzi</name>
    <dbReference type="NCBI Taxonomy" id="5693"/>
    <lineage>
        <taxon>Eukaryota</taxon>
        <taxon>Discoba</taxon>
        <taxon>Euglenozoa</taxon>
        <taxon>Kinetoplastea</taxon>
        <taxon>Metakinetoplastina</taxon>
        <taxon>Trypanosomatida</taxon>
        <taxon>Trypanosomatidae</taxon>
        <taxon>Trypanosoma</taxon>
        <taxon>Schizotrypanum</taxon>
    </lineage>
</organism>
<dbReference type="VEuPathDB" id="TriTrypDB:Tc_MARK_6444"/>